<dbReference type="PANTHER" id="PTHR16079:SF4">
    <property type="entry name" value="E3 UBIQUITIN-PROTEIN LIGASE CHFR"/>
    <property type="match status" value="1"/>
</dbReference>
<dbReference type="PROSITE" id="PS00518">
    <property type="entry name" value="ZF_RING_1"/>
    <property type="match status" value="1"/>
</dbReference>
<dbReference type="SMART" id="SM00184">
    <property type="entry name" value="RING"/>
    <property type="match status" value="1"/>
</dbReference>
<feature type="compositionally biased region" description="Polar residues" evidence="10">
    <location>
        <begin position="14"/>
        <end position="32"/>
    </location>
</feature>
<dbReference type="GO" id="GO:0016567">
    <property type="term" value="P:protein ubiquitination"/>
    <property type="evidence" value="ECO:0007669"/>
    <property type="project" value="TreeGrafter"/>
</dbReference>
<dbReference type="GO" id="GO:0005634">
    <property type="term" value="C:nucleus"/>
    <property type="evidence" value="ECO:0007669"/>
    <property type="project" value="TreeGrafter"/>
</dbReference>
<dbReference type="GO" id="GO:0004842">
    <property type="term" value="F:ubiquitin-protein transferase activity"/>
    <property type="evidence" value="ECO:0007669"/>
    <property type="project" value="TreeGrafter"/>
</dbReference>
<accession>S8AJH0</accession>
<keyword evidence="8" id="KW-0131">Cell cycle</keyword>
<evidence type="ECO:0000256" key="3">
    <source>
        <dbReference type="ARBA" id="ARBA00022723"/>
    </source>
</evidence>
<evidence type="ECO:0000256" key="5">
    <source>
        <dbReference type="ARBA" id="ARBA00022786"/>
    </source>
</evidence>
<dbReference type="PROSITE" id="PS50089">
    <property type="entry name" value="ZF_RING_2"/>
    <property type="match status" value="1"/>
</dbReference>
<gene>
    <name evidence="12" type="ORF">H072_2863</name>
</gene>
<feature type="compositionally biased region" description="Basic residues" evidence="10">
    <location>
        <begin position="634"/>
        <end position="645"/>
    </location>
</feature>
<dbReference type="STRING" id="1284197.S8AJH0"/>
<feature type="region of interest" description="Disordered" evidence="10">
    <location>
        <begin position="1"/>
        <end position="57"/>
    </location>
</feature>
<dbReference type="Pfam" id="PF17979">
    <property type="entry name" value="zf-CRD"/>
    <property type="match status" value="1"/>
</dbReference>
<feature type="compositionally biased region" description="Polar residues" evidence="10">
    <location>
        <begin position="447"/>
        <end position="463"/>
    </location>
</feature>
<evidence type="ECO:0000313" key="12">
    <source>
        <dbReference type="EMBL" id="EPS43064.1"/>
    </source>
</evidence>
<proteinExistence type="predicted"/>
<dbReference type="InterPro" id="IPR001841">
    <property type="entry name" value="Znf_RING"/>
</dbReference>
<comment type="subcellular location">
    <subcellularLocation>
        <location evidence="1">Nucleus</location>
        <location evidence="1">PML body</location>
    </subcellularLocation>
</comment>
<dbReference type="InterPro" id="IPR052256">
    <property type="entry name" value="E3_ubiquitin-ligase_CHFR"/>
</dbReference>
<comment type="caution">
    <text evidence="12">The sequence shown here is derived from an EMBL/GenBank/DDBJ whole genome shotgun (WGS) entry which is preliminary data.</text>
</comment>
<dbReference type="InterPro" id="IPR040909">
    <property type="entry name" value="CHFR_Znf-CRD"/>
</dbReference>
<keyword evidence="7" id="KW-0539">Nucleus</keyword>
<organism evidence="12 13">
    <name type="scientific">Dactylellina haptotyla (strain CBS 200.50)</name>
    <name type="common">Nematode-trapping fungus</name>
    <name type="synonym">Monacrosporium haptotylum</name>
    <dbReference type="NCBI Taxonomy" id="1284197"/>
    <lineage>
        <taxon>Eukaryota</taxon>
        <taxon>Fungi</taxon>
        <taxon>Dikarya</taxon>
        <taxon>Ascomycota</taxon>
        <taxon>Pezizomycotina</taxon>
        <taxon>Orbiliomycetes</taxon>
        <taxon>Orbiliales</taxon>
        <taxon>Orbiliaceae</taxon>
        <taxon>Dactylellina</taxon>
    </lineage>
</organism>
<sequence>MSSSQDFATLGLPSPSSAAVNSVDQTASTVHISDSDQASQPSQPSQPTQPTPRALAHPFNPLKRQLSDNMEALIAQAKASKATVGSSAGQVAQSETIYQKLERELTCSICCELFKDPVTLLNCLHNFCGSCIVPWSENNSSCPSCRGAITGCRDAFALKPLIDMLVKEKPELAISEEEMKEFRDVYKPGQNVSFGAEYDGSEDEEDEEDEEEISTVTWDPCGCCETGDSAHPRYTCPNPILATDSVEIWRDEFKQHKRCYTCNREVPFNTTTDALRSAYCACCGISYCGIIFGQCDSRNSFLQGMRVASLYGPSSRHSFQNWFNNNIFEKNSLTHWIESDTNNYTWESLGEDMRDWLFRKNDDTIPFASIVPITPDSYLCPTCLPRIFDHYLTDYLISERERLGWTDIRTKCWYGKNCRTQRHNPDHCARLNHVCNETPQEGRREAQTTPRALQTSHTGSVRANMTPISQPPIVPSQITAITAMQPPSVTLSDDTVTRVPATDSGAASTSVAPDIDDPELSTQEEPSQNLQPSTTSNYQSRGTQTPPESTPTQRPLVSTQRTTSDHTPSSTPRRRTLLSTPSDTRRSLRRTESTPLSTPTEPSMSHLPEPEENEDEFLSHSQPLPSLSASPQLNRRRTFRSRQRRCRPEPGVDIRQIWADELELIEFMAKGRESSGSSLYPKLNDVRERKQQLELPLSQEEEIATDPKRRRLA</sequence>
<evidence type="ECO:0000256" key="1">
    <source>
        <dbReference type="ARBA" id="ARBA00004322"/>
    </source>
</evidence>
<dbReference type="SUPFAM" id="SSF57850">
    <property type="entry name" value="RING/U-box"/>
    <property type="match status" value="1"/>
</dbReference>
<dbReference type="OMA" id="ASESRIC"/>
<evidence type="ECO:0000256" key="9">
    <source>
        <dbReference type="PROSITE-ProRule" id="PRU00175"/>
    </source>
</evidence>
<feature type="region of interest" description="Disordered" evidence="10">
    <location>
        <begin position="691"/>
        <end position="713"/>
    </location>
</feature>
<dbReference type="InterPro" id="IPR018957">
    <property type="entry name" value="Znf_C3HC4_RING-type"/>
</dbReference>
<feature type="compositionally biased region" description="Low complexity" evidence="10">
    <location>
        <begin position="35"/>
        <end position="52"/>
    </location>
</feature>
<dbReference type="AlphaFoldDB" id="S8AJH0"/>
<keyword evidence="13" id="KW-1185">Reference proteome</keyword>
<dbReference type="HOGENOM" id="CLU_023800_0_0_1"/>
<keyword evidence="3" id="KW-0479">Metal-binding</keyword>
<protein>
    <recommendedName>
        <fullName evidence="11">RING-type domain-containing protein</fullName>
    </recommendedName>
</protein>
<evidence type="ECO:0000313" key="13">
    <source>
        <dbReference type="Proteomes" id="UP000015100"/>
    </source>
</evidence>
<name>S8AJH0_DACHA</name>
<evidence type="ECO:0000256" key="7">
    <source>
        <dbReference type="ARBA" id="ARBA00023242"/>
    </source>
</evidence>
<keyword evidence="2" id="KW-0808">Transferase</keyword>
<feature type="compositionally biased region" description="Polar residues" evidence="10">
    <location>
        <begin position="520"/>
        <end position="582"/>
    </location>
</feature>
<reference evidence="12 13" key="1">
    <citation type="journal article" date="2013" name="PLoS Genet.">
        <title>Genomic mechanisms accounting for the adaptation to parasitism in nematode-trapping fungi.</title>
        <authorList>
            <person name="Meerupati T."/>
            <person name="Andersson K.M."/>
            <person name="Friman E."/>
            <person name="Kumar D."/>
            <person name="Tunlid A."/>
            <person name="Ahren D."/>
        </authorList>
    </citation>
    <scope>NUCLEOTIDE SEQUENCE [LARGE SCALE GENOMIC DNA]</scope>
    <source>
        <strain evidence="12 13">CBS 200.50</strain>
    </source>
</reference>
<evidence type="ECO:0000256" key="4">
    <source>
        <dbReference type="ARBA" id="ARBA00022771"/>
    </source>
</evidence>
<keyword evidence="4 9" id="KW-0863">Zinc-finger</keyword>
<feature type="domain" description="RING-type" evidence="11">
    <location>
        <begin position="107"/>
        <end position="146"/>
    </location>
</feature>
<dbReference type="OrthoDB" id="1305878at2759"/>
<keyword evidence="6" id="KW-0862">Zinc</keyword>
<feature type="region of interest" description="Disordered" evidence="10">
    <location>
        <begin position="439"/>
        <end position="468"/>
    </location>
</feature>
<feature type="compositionally biased region" description="Low complexity" evidence="10">
    <location>
        <begin position="593"/>
        <end position="605"/>
    </location>
</feature>
<keyword evidence="5" id="KW-0833">Ubl conjugation pathway</keyword>
<dbReference type="GO" id="GO:0008270">
    <property type="term" value="F:zinc ion binding"/>
    <property type="evidence" value="ECO:0007669"/>
    <property type="project" value="UniProtKB-KW"/>
</dbReference>
<dbReference type="Proteomes" id="UP000015100">
    <property type="component" value="Unassembled WGS sequence"/>
</dbReference>
<dbReference type="Gene3D" id="3.30.40.10">
    <property type="entry name" value="Zinc/RING finger domain, C3HC4 (zinc finger)"/>
    <property type="match status" value="1"/>
</dbReference>
<dbReference type="PANTHER" id="PTHR16079">
    <property type="entry name" value="UBIQUITIN LIGASE PROTEIN CHFR"/>
    <property type="match status" value="1"/>
</dbReference>
<feature type="compositionally biased region" description="Low complexity" evidence="10">
    <location>
        <begin position="619"/>
        <end position="633"/>
    </location>
</feature>
<feature type="compositionally biased region" description="Basic and acidic residues" evidence="10">
    <location>
        <begin position="583"/>
        <end position="592"/>
    </location>
</feature>
<dbReference type="Pfam" id="PF00097">
    <property type="entry name" value="zf-C3HC4"/>
    <property type="match status" value="1"/>
</dbReference>
<dbReference type="eggNOG" id="KOG0802">
    <property type="taxonomic scope" value="Eukaryota"/>
</dbReference>
<reference evidence="13" key="2">
    <citation type="submission" date="2013-04" db="EMBL/GenBank/DDBJ databases">
        <title>Genomic mechanisms accounting for the adaptation to parasitism in nematode-trapping fungi.</title>
        <authorList>
            <person name="Ahren D.G."/>
        </authorList>
    </citation>
    <scope>NUCLEOTIDE SEQUENCE [LARGE SCALE GENOMIC DNA]</scope>
    <source>
        <strain evidence="13">CBS 200.50</strain>
    </source>
</reference>
<evidence type="ECO:0000256" key="2">
    <source>
        <dbReference type="ARBA" id="ARBA00022679"/>
    </source>
</evidence>
<dbReference type="InterPro" id="IPR017907">
    <property type="entry name" value="Znf_RING_CS"/>
</dbReference>
<evidence type="ECO:0000256" key="10">
    <source>
        <dbReference type="SAM" id="MobiDB-lite"/>
    </source>
</evidence>
<dbReference type="EMBL" id="AQGS01000089">
    <property type="protein sequence ID" value="EPS43064.1"/>
    <property type="molecule type" value="Genomic_DNA"/>
</dbReference>
<evidence type="ECO:0000259" key="11">
    <source>
        <dbReference type="PROSITE" id="PS50089"/>
    </source>
</evidence>
<evidence type="ECO:0000256" key="6">
    <source>
        <dbReference type="ARBA" id="ARBA00022833"/>
    </source>
</evidence>
<feature type="region of interest" description="Disordered" evidence="10">
    <location>
        <begin position="489"/>
        <end position="648"/>
    </location>
</feature>
<dbReference type="InterPro" id="IPR013083">
    <property type="entry name" value="Znf_RING/FYVE/PHD"/>
</dbReference>
<dbReference type="GO" id="GO:0006511">
    <property type="term" value="P:ubiquitin-dependent protein catabolic process"/>
    <property type="evidence" value="ECO:0007669"/>
    <property type="project" value="TreeGrafter"/>
</dbReference>
<evidence type="ECO:0000256" key="8">
    <source>
        <dbReference type="ARBA" id="ARBA00023306"/>
    </source>
</evidence>